<proteinExistence type="inferred from homology"/>
<dbReference type="SUPFAM" id="SSF51905">
    <property type="entry name" value="FAD/NAD(P)-binding domain"/>
    <property type="match status" value="1"/>
</dbReference>
<name>A0AA97PL53_PYRO3</name>
<organism evidence="12">
    <name type="scientific">Pyricularia oryzae (strain Y34)</name>
    <name type="common">Rice blast fungus</name>
    <name type="synonym">Magnaporthe oryzae</name>
    <dbReference type="NCBI Taxonomy" id="1143189"/>
    <lineage>
        <taxon>Eukaryota</taxon>
        <taxon>Fungi</taxon>
        <taxon>Dikarya</taxon>
        <taxon>Ascomycota</taxon>
        <taxon>Pezizomycotina</taxon>
        <taxon>Sordariomycetes</taxon>
        <taxon>Sordariomycetidae</taxon>
        <taxon>Magnaporthales</taxon>
        <taxon>Pyriculariaceae</taxon>
        <taxon>Pyricularia</taxon>
    </lineage>
</organism>
<evidence type="ECO:0000256" key="6">
    <source>
        <dbReference type="ARBA" id="ARBA00022827"/>
    </source>
</evidence>
<gene>
    <name evidence="12" type="ORF">OOU_Y34scaffold00540g43</name>
</gene>
<comment type="cofactor">
    <cofactor evidence="1">
        <name>FAD</name>
        <dbReference type="ChEBI" id="CHEBI:57692"/>
    </cofactor>
</comment>
<dbReference type="GO" id="GO:0006879">
    <property type="term" value="P:intracellular iron ion homeostasis"/>
    <property type="evidence" value="ECO:0007669"/>
    <property type="project" value="TreeGrafter"/>
</dbReference>
<dbReference type="Gene3D" id="3.50.50.60">
    <property type="entry name" value="FAD/NAD(P)-binding domain"/>
    <property type="match status" value="1"/>
</dbReference>
<keyword evidence="8" id="KW-0560">Oxidoreductase</keyword>
<evidence type="ECO:0000256" key="1">
    <source>
        <dbReference type="ARBA" id="ARBA00001974"/>
    </source>
</evidence>
<keyword evidence="5" id="KW-0285">Flavoprotein</keyword>
<dbReference type="PANTHER" id="PTHR42802">
    <property type="entry name" value="MONOOXYGENASE"/>
    <property type="match status" value="1"/>
</dbReference>
<keyword evidence="7" id="KW-0521">NADP</keyword>
<comment type="similarity">
    <text evidence="3">Belongs to the lysine N(6)-hydroxylase/L-ornithine N(5)-oxygenase family.</text>
</comment>
<evidence type="ECO:0000256" key="4">
    <source>
        <dbReference type="ARBA" id="ARBA00012881"/>
    </source>
</evidence>
<dbReference type="PANTHER" id="PTHR42802:SF1">
    <property type="entry name" value="L-ORNITHINE N(5)-MONOOXYGENASE"/>
    <property type="match status" value="1"/>
</dbReference>
<evidence type="ECO:0000256" key="5">
    <source>
        <dbReference type="ARBA" id="ARBA00022630"/>
    </source>
</evidence>
<dbReference type="PRINTS" id="PR00368">
    <property type="entry name" value="FADPNR"/>
</dbReference>
<comment type="catalytic activity">
    <reaction evidence="9">
        <text>L-ornithine + NADPH + O2 = N(5)-hydroxy-L-ornithine + NADP(+) + H2O</text>
        <dbReference type="Rhea" id="RHEA:41508"/>
        <dbReference type="ChEBI" id="CHEBI:15377"/>
        <dbReference type="ChEBI" id="CHEBI:15379"/>
        <dbReference type="ChEBI" id="CHEBI:46911"/>
        <dbReference type="ChEBI" id="CHEBI:57783"/>
        <dbReference type="ChEBI" id="CHEBI:58349"/>
        <dbReference type="ChEBI" id="CHEBI:78275"/>
        <dbReference type="EC" id="1.14.13.196"/>
    </reaction>
</comment>
<accession>A0AA97PL53</accession>
<dbReference type="InterPro" id="IPR025700">
    <property type="entry name" value="Lys/Orn_oxygenase"/>
</dbReference>
<evidence type="ECO:0000256" key="8">
    <source>
        <dbReference type="ARBA" id="ARBA00023002"/>
    </source>
</evidence>
<reference evidence="12" key="1">
    <citation type="journal article" date="2012" name="PLoS Genet.">
        <title>Comparative analysis of the genomes of two field isolates of the rice blast fungus Magnaporthe oryzae.</title>
        <authorList>
            <person name="Xue M."/>
            <person name="Yang J."/>
            <person name="Li Z."/>
            <person name="Hu S."/>
            <person name="Yao N."/>
            <person name="Dean R.A."/>
            <person name="Zhao W."/>
            <person name="Shen M."/>
            <person name="Zhang H."/>
            <person name="Li C."/>
            <person name="Liu L."/>
            <person name="Cao L."/>
            <person name="Xu X."/>
            <person name="Xing Y."/>
            <person name="Hsiang T."/>
            <person name="Zhang Z."/>
            <person name="Xu J.R."/>
            <person name="Peng Y.L."/>
        </authorList>
    </citation>
    <scope>NUCLEOTIDE SEQUENCE</scope>
    <source>
        <strain evidence="12">Y34</strain>
    </source>
</reference>
<evidence type="ECO:0000256" key="10">
    <source>
        <dbReference type="ARBA" id="ARBA00049248"/>
    </source>
</evidence>
<sequence>MAPHAEEVLDSSMSSNTSRAPAMSGFSAFLNGSNGANGVNGHHRASNGSNGTNGTVHNGTHNKSRNVPRSQFVLPTPADELHDLICVGFGPASLAIAVAIHDALESRTLSEAPKVMFIEKQESFAWHAGMLLPGAKMQISFIKDMASLRDPRSHFTFLNYLHKNGRLVHFTNLDTFLPARVEYEDYLRWCASHFEDVVKYSNEAVSVRPEPTPAGGDSSVKIFEVVSRNTKTGVETRYRAKNVILALGGQASIPRTLSQAHPKVIHSSQYAHVVPRILRDTSAPYKVAVIGAGQSAAEIFSNVQTLYPNSRTWLVMKSEFLKPSDDSPFVNSIFNPEFVDNLYPRASSDRRHLIREAKATNYGVVRLELIEKLYELMYDQRRELGSDEKQWPHRIMNSRRVISCEPIKGDRLRLRVKPASATADEVEDLQADNGEEEEFDADLVVCATGYKRDAHVGMLQSMWGMLPQLNGAQSTPSEDRKYKVPVFDSWEVQPPADSEDQGTRSLSVGRDYKVRFAPDAVAPGSGVYLQGCCEGTHGHYRGLIGEICTYLGVEVRGAGSPRGLTSER</sequence>
<evidence type="ECO:0000313" key="12">
    <source>
        <dbReference type="EMBL" id="ELQ38438.1"/>
    </source>
</evidence>
<protein>
    <recommendedName>
        <fullName evidence="4">L-ornithine N(5)-monooxygenase [NAD(P)H]</fullName>
        <ecNumber evidence="4">1.14.13.196</ecNumber>
    </recommendedName>
</protein>
<evidence type="ECO:0000256" key="3">
    <source>
        <dbReference type="ARBA" id="ARBA00007588"/>
    </source>
</evidence>
<dbReference type="Proteomes" id="UP000011086">
    <property type="component" value="Unassembled WGS sequence"/>
</dbReference>
<dbReference type="AlphaFoldDB" id="A0AA97PL53"/>
<evidence type="ECO:0000256" key="2">
    <source>
        <dbReference type="ARBA" id="ARBA00004924"/>
    </source>
</evidence>
<evidence type="ECO:0000256" key="9">
    <source>
        <dbReference type="ARBA" id="ARBA00047598"/>
    </source>
</evidence>
<dbReference type="InterPro" id="IPR036188">
    <property type="entry name" value="FAD/NAD-bd_sf"/>
</dbReference>
<dbReference type="Pfam" id="PF13434">
    <property type="entry name" value="Lys_Orn_oxgnase"/>
    <property type="match status" value="1"/>
</dbReference>
<dbReference type="EC" id="1.14.13.196" evidence="4"/>
<feature type="compositionally biased region" description="Polar residues" evidence="11">
    <location>
        <begin position="46"/>
        <end position="59"/>
    </location>
</feature>
<keyword evidence="6" id="KW-0274">FAD</keyword>
<evidence type="ECO:0000256" key="7">
    <source>
        <dbReference type="ARBA" id="ARBA00022857"/>
    </source>
</evidence>
<comment type="catalytic activity">
    <reaction evidence="10">
        <text>L-ornithine + NADH + O2 = N(5)-hydroxy-L-ornithine + NAD(+) + H2O</text>
        <dbReference type="Rhea" id="RHEA:41512"/>
        <dbReference type="ChEBI" id="CHEBI:15377"/>
        <dbReference type="ChEBI" id="CHEBI:15379"/>
        <dbReference type="ChEBI" id="CHEBI:46911"/>
        <dbReference type="ChEBI" id="CHEBI:57540"/>
        <dbReference type="ChEBI" id="CHEBI:57945"/>
        <dbReference type="ChEBI" id="CHEBI:78275"/>
        <dbReference type="EC" id="1.14.13.196"/>
    </reaction>
</comment>
<comment type="pathway">
    <text evidence="2">Siderophore biosynthesis.</text>
</comment>
<feature type="region of interest" description="Disordered" evidence="11">
    <location>
        <begin position="37"/>
        <end position="68"/>
    </location>
</feature>
<dbReference type="GO" id="GO:0016491">
    <property type="term" value="F:oxidoreductase activity"/>
    <property type="evidence" value="ECO:0007669"/>
    <property type="project" value="UniProtKB-KW"/>
</dbReference>
<dbReference type="EMBL" id="JH792933">
    <property type="protein sequence ID" value="ELQ38438.1"/>
    <property type="molecule type" value="Genomic_DNA"/>
</dbReference>
<evidence type="ECO:0000256" key="11">
    <source>
        <dbReference type="SAM" id="MobiDB-lite"/>
    </source>
</evidence>